<dbReference type="GO" id="GO:0006071">
    <property type="term" value="P:glycerol metabolic process"/>
    <property type="evidence" value="ECO:0007669"/>
    <property type="project" value="UniProtKB-KW"/>
</dbReference>
<keyword evidence="5" id="KW-0444">Lipid biosynthesis</keyword>
<dbReference type="GO" id="GO:0019432">
    <property type="term" value="P:triglyceride biosynthetic process"/>
    <property type="evidence" value="ECO:0007669"/>
    <property type="project" value="UniProtKB-UniPathway"/>
</dbReference>
<comment type="catalytic activity">
    <reaction evidence="10">
        <text>an acyl-CoA + a 1,2-diacyl-sn-glycerol = a triacyl-sn-glycerol + CoA</text>
        <dbReference type="Rhea" id="RHEA:10868"/>
        <dbReference type="ChEBI" id="CHEBI:17815"/>
        <dbReference type="ChEBI" id="CHEBI:57287"/>
        <dbReference type="ChEBI" id="CHEBI:58342"/>
        <dbReference type="ChEBI" id="CHEBI:64615"/>
        <dbReference type="EC" id="2.3.1.20"/>
    </reaction>
</comment>
<dbReference type="RefSeq" id="WP_022968334.1">
    <property type="nucleotide sequence ID" value="NZ_ATVD01000001.1"/>
</dbReference>
<protein>
    <recommendedName>
        <fullName evidence="4">diacylglycerol O-acyltransferase</fullName>
        <ecNumber evidence="4">2.3.1.20</ecNumber>
    </recommendedName>
</protein>
<feature type="domain" description="O-acyltransferase WSD1 C-terminal" evidence="12">
    <location>
        <begin position="313"/>
        <end position="462"/>
    </location>
</feature>
<evidence type="ECO:0000313" key="14">
    <source>
        <dbReference type="Proteomes" id="UP000029385"/>
    </source>
</evidence>
<dbReference type="STRING" id="1121015.GCA_000420545_00681"/>
<keyword evidence="7" id="KW-0319">Glycerol metabolism</keyword>
<dbReference type="GO" id="GO:0004144">
    <property type="term" value="F:diacylglycerol O-acyltransferase activity"/>
    <property type="evidence" value="ECO:0007669"/>
    <property type="project" value="UniProtKB-EC"/>
</dbReference>
<comment type="caution">
    <text evidence="13">The sequence shown here is derived from an EMBL/GenBank/DDBJ whole genome shotgun (WGS) entry which is preliminary data.</text>
</comment>
<accession>A0A091ATH2</accession>
<evidence type="ECO:0000256" key="7">
    <source>
        <dbReference type="ARBA" id="ARBA00022798"/>
    </source>
</evidence>
<evidence type="ECO:0000256" key="9">
    <source>
        <dbReference type="ARBA" id="ARBA00023315"/>
    </source>
</evidence>
<dbReference type="AlphaFoldDB" id="A0A091ATH2"/>
<dbReference type="Pfam" id="PF03007">
    <property type="entry name" value="WS_DGAT_cat"/>
    <property type="match status" value="1"/>
</dbReference>
<feature type="domain" description="O-acyltransferase WSD1-like N-terminal" evidence="11">
    <location>
        <begin position="8"/>
        <end position="272"/>
    </location>
</feature>
<evidence type="ECO:0000256" key="3">
    <source>
        <dbReference type="ARBA" id="ARBA00009587"/>
    </source>
</evidence>
<organism evidence="13 14">
    <name type="scientific">Arenimonas oryziterrae DSM 21050 = YC6267</name>
    <dbReference type="NCBI Taxonomy" id="1121015"/>
    <lineage>
        <taxon>Bacteria</taxon>
        <taxon>Pseudomonadati</taxon>
        <taxon>Pseudomonadota</taxon>
        <taxon>Gammaproteobacteria</taxon>
        <taxon>Lysobacterales</taxon>
        <taxon>Lysobacteraceae</taxon>
        <taxon>Arenimonas</taxon>
    </lineage>
</organism>
<dbReference type="GO" id="GO:0001666">
    <property type="term" value="P:response to hypoxia"/>
    <property type="evidence" value="ECO:0007669"/>
    <property type="project" value="TreeGrafter"/>
</dbReference>
<evidence type="ECO:0000256" key="1">
    <source>
        <dbReference type="ARBA" id="ARBA00004771"/>
    </source>
</evidence>
<dbReference type="InterPro" id="IPR045034">
    <property type="entry name" value="O-acyltransferase_WSD1-like"/>
</dbReference>
<evidence type="ECO:0000256" key="2">
    <source>
        <dbReference type="ARBA" id="ARBA00005189"/>
    </source>
</evidence>
<comment type="similarity">
    <text evidence="3">Belongs to the long-chain O-acyltransferase family.</text>
</comment>
<evidence type="ECO:0000256" key="6">
    <source>
        <dbReference type="ARBA" id="ARBA00022679"/>
    </source>
</evidence>
<keyword evidence="8" id="KW-0443">Lipid metabolism</keyword>
<dbReference type="GO" id="GO:0005886">
    <property type="term" value="C:plasma membrane"/>
    <property type="evidence" value="ECO:0007669"/>
    <property type="project" value="TreeGrafter"/>
</dbReference>
<evidence type="ECO:0000256" key="10">
    <source>
        <dbReference type="ARBA" id="ARBA00048109"/>
    </source>
</evidence>
<dbReference type="InterPro" id="IPR004255">
    <property type="entry name" value="O-acyltransferase_WSD1_N"/>
</dbReference>
<evidence type="ECO:0000313" key="13">
    <source>
        <dbReference type="EMBL" id="KFN43468.1"/>
    </source>
</evidence>
<dbReference type="Proteomes" id="UP000029385">
    <property type="component" value="Unassembled WGS sequence"/>
</dbReference>
<keyword evidence="9" id="KW-0012">Acyltransferase</keyword>
<reference evidence="13 14" key="1">
    <citation type="submission" date="2013-09" db="EMBL/GenBank/DDBJ databases">
        <title>Genome sequencing of Arenimonas oryziterrae.</title>
        <authorList>
            <person name="Chen F."/>
            <person name="Wang G."/>
        </authorList>
    </citation>
    <scope>NUCLEOTIDE SEQUENCE [LARGE SCALE GENOMIC DNA]</scope>
    <source>
        <strain evidence="13 14">YC6267</strain>
    </source>
</reference>
<dbReference type="UniPathway" id="UPA00282"/>
<dbReference type="PANTHER" id="PTHR31650">
    <property type="entry name" value="O-ACYLTRANSFERASE (WSD1-LIKE) FAMILY PROTEIN"/>
    <property type="match status" value="1"/>
</dbReference>
<dbReference type="PATRIC" id="fig|1121015.4.peg.1357"/>
<sequence length="468" mass="50458">MAKRLAALSGLDAGFLYLEAAGTPMQFGSVMLIELPKRRGYDFRTALIAHLAERLPRAPALRRVLHEAPLDLGHPMWSEAQDIDLQSQVKRRKLPGTGGRKKLMSLVGKLHSGMLPRDRPMWEFVVIDNVEPGVVALYSRIHHALLDGQGGIALAQALLDVEAKPAARRKKTPDAPTPARLRKRDLARVATRSTVGQFAKLLRALPATLKLAGSVGQAAGMLGSLRENLLLAPRTVFNQQIGPDRSYAAVSLPLDEVKRVARGFGASLNDVVMAVCAGALRDLLLSSKKLPAKSLVAAMPVSLREAGNQEVNNQVSMVQCSLATNIADPVARLQAIRASTAQIKQRVAAFKDLIPTDFPGLAAPIWAAGLSRLWARGRIAERLPPLANVAISNVPGPPIPLYLAGAKLNHYYPVSIVTHGLAINFTVQSYAGQLEFGLTACKDIVARPELVADAIADSFHELCERLPE</sequence>
<comment type="pathway">
    <text evidence="1">Glycerolipid metabolism; triacylglycerol biosynthesis.</text>
</comment>
<evidence type="ECO:0000259" key="11">
    <source>
        <dbReference type="Pfam" id="PF03007"/>
    </source>
</evidence>
<evidence type="ECO:0000256" key="4">
    <source>
        <dbReference type="ARBA" id="ARBA00013244"/>
    </source>
</evidence>
<evidence type="ECO:0000256" key="8">
    <source>
        <dbReference type="ARBA" id="ARBA00023098"/>
    </source>
</evidence>
<dbReference type="InterPro" id="IPR009721">
    <property type="entry name" value="O-acyltransferase_WSD1_C"/>
</dbReference>
<proteinExistence type="inferred from homology"/>
<gene>
    <name evidence="13" type="ORF">N789_09340</name>
</gene>
<keyword evidence="14" id="KW-1185">Reference proteome</keyword>
<keyword evidence="6" id="KW-0808">Transferase</keyword>
<dbReference type="eggNOG" id="COG1020">
    <property type="taxonomic scope" value="Bacteria"/>
</dbReference>
<dbReference type="Pfam" id="PF06974">
    <property type="entry name" value="WS_DGAT_C"/>
    <property type="match status" value="1"/>
</dbReference>
<name>A0A091ATH2_9GAMM</name>
<evidence type="ECO:0000256" key="5">
    <source>
        <dbReference type="ARBA" id="ARBA00022516"/>
    </source>
</evidence>
<dbReference type="GO" id="GO:0071731">
    <property type="term" value="P:response to nitric oxide"/>
    <property type="evidence" value="ECO:0007669"/>
    <property type="project" value="TreeGrafter"/>
</dbReference>
<dbReference type="EMBL" id="AVCI01000005">
    <property type="protein sequence ID" value="KFN43468.1"/>
    <property type="molecule type" value="Genomic_DNA"/>
</dbReference>
<dbReference type="PANTHER" id="PTHR31650:SF1">
    <property type="entry name" value="WAX ESTER SYNTHASE_DIACYLGLYCEROL ACYLTRANSFERASE 4-RELATED"/>
    <property type="match status" value="1"/>
</dbReference>
<dbReference type="GO" id="GO:0051701">
    <property type="term" value="P:biological process involved in interaction with host"/>
    <property type="evidence" value="ECO:0007669"/>
    <property type="project" value="TreeGrafter"/>
</dbReference>
<dbReference type="NCBIfam" id="TIGR02946">
    <property type="entry name" value="acyl_WS_DGAT"/>
    <property type="match status" value="1"/>
</dbReference>
<dbReference type="EC" id="2.3.1.20" evidence="4"/>
<dbReference type="SUPFAM" id="SSF52777">
    <property type="entry name" value="CoA-dependent acyltransferases"/>
    <property type="match status" value="1"/>
</dbReference>
<dbReference type="InterPro" id="IPR014292">
    <property type="entry name" value="Acyl_transf_WS/DGAT"/>
</dbReference>
<evidence type="ECO:0000259" key="12">
    <source>
        <dbReference type="Pfam" id="PF06974"/>
    </source>
</evidence>
<comment type="pathway">
    <text evidence="2">Lipid metabolism.</text>
</comment>